<keyword evidence="12" id="KW-1185">Reference proteome</keyword>
<dbReference type="PROSITE" id="PS50928">
    <property type="entry name" value="ABC_TM1"/>
    <property type="match status" value="1"/>
</dbReference>
<keyword evidence="5 9" id="KW-0812">Transmembrane</keyword>
<keyword evidence="8 9" id="KW-0472">Membrane</keyword>
<evidence type="ECO:0000256" key="7">
    <source>
        <dbReference type="ARBA" id="ARBA00022989"/>
    </source>
</evidence>
<evidence type="ECO:0000313" key="12">
    <source>
        <dbReference type="Proteomes" id="UP000328092"/>
    </source>
</evidence>
<dbReference type="Proteomes" id="UP000328092">
    <property type="component" value="Unassembled WGS sequence"/>
</dbReference>
<dbReference type="InterPro" id="IPR010065">
    <property type="entry name" value="AA_ABC_transptr_permease_3TM"/>
</dbReference>
<dbReference type="Gene3D" id="1.10.3720.10">
    <property type="entry name" value="MetI-like"/>
    <property type="match status" value="1"/>
</dbReference>
<sequence length="218" mass="23577">MIHDFGVVWSERALLLSGLGNTTVLSVLSAAAALLIGFVLTPALMSKQRWLAGVAHGFVDGMRCVPFLLFAYIVYYGLPSLGIRLDNWTSGLVALTIYNAAYMAEILRGAWMAQPREPIEAGVAFGFTNVALFRRIVLPPLLLAAGPVIGNQMIQIIKDSAFLTIIALPELTHAASSIQSRHYVPFAAFITAVFLYWGLCLVIEAGVGSIDRLAAARR</sequence>
<evidence type="ECO:0000256" key="1">
    <source>
        <dbReference type="ARBA" id="ARBA00004429"/>
    </source>
</evidence>
<dbReference type="AlphaFoldDB" id="A0A508SYI6"/>
<evidence type="ECO:0000313" key="11">
    <source>
        <dbReference type="EMBL" id="VIO66147.1"/>
    </source>
</evidence>
<dbReference type="Pfam" id="PF00528">
    <property type="entry name" value="BPD_transp_1"/>
    <property type="match status" value="1"/>
</dbReference>
<evidence type="ECO:0000256" key="2">
    <source>
        <dbReference type="ARBA" id="ARBA00010072"/>
    </source>
</evidence>
<dbReference type="RefSeq" id="WP_139486666.1">
    <property type="nucleotide sequence ID" value="NZ_CAADFB020000054.1"/>
</dbReference>
<evidence type="ECO:0000259" key="10">
    <source>
        <dbReference type="PROSITE" id="PS50928"/>
    </source>
</evidence>
<evidence type="ECO:0000256" key="9">
    <source>
        <dbReference type="RuleBase" id="RU363032"/>
    </source>
</evidence>
<feature type="transmembrane region" description="Helical" evidence="9">
    <location>
        <begin position="186"/>
        <end position="210"/>
    </location>
</feature>
<protein>
    <submittedName>
        <fullName evidence="11">Glutamine ABC transporter permease protein GlnM</fullName>
    </submittedName>
</protein>
<reference evidence="11" key="1">
    <citation type="submission" date="2019-02" db="EMBL/GenBank/DDBJ databases">
        <authorList>
            <person name="Pothier F.J."/>
        </authorList>
    </citation>
    <scope>NUCLEOTIDE SEQUENCE</scope>
    <source>
        <strain evidence="11">CI-1B</strain>
    </source>
</reference>
<comment type="subcellular location">
    <subcellularLocation>
        <location evidence="1">Cell inner membrane</location>
        <topology evidence="1">Multi-pass membrane protein</topology>
    </subcellularLocation>
    <subcellularLocation>
        <location evidence="9">Cell membrane</location>
        <topology evidence="9">Multi-pass membrane protein</topology>
    </subcellularLocation>
</comment>
<dbReference type="InterPro" id="IPR000515">
    <property type="entry name" value="MetI-like"/>
</dbReference>
<evidence type="ECO:0000256" key="5">
    <source>
        <dbReference type="ARBA" id="ARBA00022692"/>
    </source>
</evidence>
<evidence type="ECO:0000256" key="4">
    <source>
        <dbReference type="ARBA" id="ARBA00022475"/>
    </source>
</evidence>
<evidence type="ECO:0000256" key="6">
    <source>
        <dbReference type="ARBA" id="ARBA00022970"/>
    </source>
</evidence>
<dbReference type="GO" id="GO:0006865">
    <property type="term" value="P:amino acid transport"/>
    <property type="evidence" value="ECO:0007669"/>
    <property type="project" value="UniProtKB-KW"/>
</dbReference>
<feature type="transmembrane region" description="Helical" evidence="9">
    <location>
        <begin position="57"/>
        <end position="76"/>
    </location>
</feature>
<dbReference type="GO" id="GO:0022857">
    <property type="term" value="F:transmembrane transporter activity"/>
    <property type="evidence" value="ECO:0007669"/>
    <property type="project" value="InterPro"/>
</dbReference>
<dbReference type="PANTHER" id="PTHR30614:SF0">
    <property type="entry name" value="L-CYSTINE TRANSPORT SYSTEM PERMEASE PROTEIN TCYL"/>
    <property type="match status" value="1"/>
</dbReference>
<dbReference type="NCBIfam" id="TIGR01726">
    <property type="entry name" value="HEQRo_perm_3TM"/>
    <property type="match status" value="1"/>
</dbReference>
<dbReference type="InterPro" id="IPR035906">
    <property type="entry name" value="MetI-like_sf"/>
</dbReference>
<keyword evidence="3 9" id="KW-0813">Transport</keyword>
<organism evidence="11 12">
    <name type="scientific">Bradyrhizobium ivorense</name>
    <dbReference type="NCBI Taxonomy" id="2511166"/>
    <lineage>
        <taxon>Bacteria</taxon>
        <taxon>Pseudomonadati</taxon>
        <taxon>Pseudomonadota</taxon>
        <taxon>Alphaproteobacteria</taxon>
        <taxon>Hyphomicrobiales</taxon>
        <taxon>Nitrobacteraceae</taxon>
        <taxon>Bradyrhizobium</taxon>
    </lineage>
</organism>
<dbReference type="InterPro" id="IPR043429">
    <property type="entry name" value="ArtM/GltK/GlnP/TcyL/YhdX-like"/>
</dbReference>
<comment type="similarity">
    <text evidence="2">Belongs to the binding-protein-dependent transport system permease family. HisMQ subfamily.</text>
</comment>
<keyword evidence="6" id="KW-0029">Amino-acid transport</keyword>
<feature type="domain" description="ABC transmembrane type-1" evidence="10">
    <location>
        <begin position="19"/>
        <end position="207"/>
    </location>
</feature>
<evidence type="ECO:0000256" key="3">
    <source>
        <dbReference type="ARBA" id="ARBA00022448"/>
    </source>
</evidence>
<gene>
    <name evidence="11" type="primary">glnM_1</name>
    <name evidence="11" type="ORF">CI1B_12590</name>
</gene>
<feature type="transmembrane region" description="Helical" evidence="9">
    <location>
        <begin position="24"/>
        <end position="45"/>
    </location>
</feature>
<proteinExistence type="inferred from homology"/>
<dbReference type="SUPFAM" id="SSF161098">
    <property type="entry name" value="MetI-like"/>
    <property type="match status" value="1"/>
</dbReference>
<dbReference type="OrthoDB" id="7341446at2"/>
<dbReference type="GO" id="GO:0043190">
    <property type="term" value="C:ATP-binding cassette (ABC) transporter complex"/>
    <property type="evidence" value="ECO:0007669"/>
    <property type="project" value="InterPro"/>
</dbReference>
<accession>A0A508SYI6</accession>
<dbReference type="CDD" id="cd06261">
    <property type="entry name" value="TM_PBP2"/>
    <property type="match status" value="1"/>
</dbReference>
<dbReference type="PANTHER" id="PTHR30614">
    <property type="entry name" value="MEMBRANE COMPONENT OF AMINO ACID ABC TRANSPORTER"/>
    <property type="match status" value="1"/>
</dbReference>
<comment type="caution">
    <text evidence="11">The sequence shown here is derived from an EMBL/GenBank/DDBJ whole genome shotgun (WGS) entry which is preliminary data.</text>
</comment>
<feature type="transmembrane region" description="Helical" evidence="9">
    <location>
        <begin position="88"/>
        <end position="107"/>
    </location>
</feature>
<dbReference type="EMBL" id="CAADFC020000004">
    <property type="protein sequence ID" value="VIO66147.1"/>
    <property type="molecule type" value="Genomic_DNA"/>
</dbReference>
<keyword evidence="4" id="KW-1003">Cell membrane</keyword>
<evidence type="ECO:0000256" key="8">
    <source>
        <dbReference type="ARBA" id="ARBA00023136"/>
    </source>
</evidence>
<keyword evidence="7 9" id="KW-1133">Transmembrane helix</keyword>
<name>A0A508SYI6_9BRAD</name>